<proteinExistence type="inferred from homology"/>
<dbReference type="EMBL" id="OZ034832">
    <property type="protein sequence ID" value="CAL1688883.1"/>
    <property type="molecule type" value="Genomic_DNA"/>
</dbReference>
<keyword evidence="17" id="KW-1185">Reference proteome</keyword>
<evidence type="ECO:0000256" key="3">
    <source>
        <dbReference type="ARBA" id="ARBA00004406"/>
    </source>
</evidence>
<dbReference type="CDD" id="cd11056">
    <property type="entry name" value="CYP6-like"/>
    <property type="match status" value="1"/>
</dbReference>
<evidence type="ECO:0000256" key="8">
    <source>
        <dbReference type="ARBA" id="ARBA00022848"/>
    </source>
</evidence>
<dbReference type="SUPFAM" id="SSF48264">
    <property type="entry name" value="Cytochrome P450"/>
    <property type="match status" value="1"/>
</dbReference>
<keyword evidence="11 14" id="KW-0503">Monooxygenase</keyword>
<evidence type="ECO:0000256" key="12">
    <source>
        <dbReference type="ARBA" id="ARBA00023136"/>
    </source>
</evidence>
<name>A0AAV2P8J1_9HYME</name>
<feature type="binding site" description="axial binding residue" evidence="13">
    <location>
        <position position="441"/>
    </location>
    <ligand>
        <name>heme</name>
        <dbReference type="ChEBI" id="CHEBI:30413"/>
    </ligand>
    <ligandPart>
        <name>Fe</name>
        <dbReference type="ChEBI" id="CHEBI:18248"/>
    </ligandPart>
</feature>
<evidence type="ECO:0000256" key="4">
    <source>
        <dbReference type="ARBA" id="ARBA00010617"/>
    </source>
</evidence>
<dbReference type="InterPro" id="IPR017972">
    <property type="entry name" value="Cyt_P450_CS"/>
</dbReference>
<dbReference type="GO" id="GO:0005506">
    <property type="term" value="F:iron ion binding"/>
    <property type="evidence" value="ECO:0007669"/>
    <property type="project" value="InterPro"/>
</dbReference>
<keyword evidence="7" id="KW-0256">Endoplasmic reticulum</keyword>
<keyword evidence="6 13" id="KW-0479">Metal-binding</keyword>
<organism evidence="16 17">
    <name type="scientific">Lasius platythorax</name>
    <dbReference type="NCBI Taxonomy" id="488582"/>
    <lineage>
        <taxon>Eukaryota</taxon>
        <taxon>Metazoa</taxon>
        <taxon>Ecdysozoa</taxon>
        <taxon>Arthropoda</taxon>
        <taxon>Hexapoda</taxon>
        <taxon>Insecta</taxon>
        <taxon>Pterygota</taxon>
        <taxon>Neoptera</taxon>
        <taxon>Endopterygota</taxon>
        <taxon>Hymenoptera</taxon>
        <taxon>Apocrita</taxon>
        <taxon>Aculeata</taxon>
        <taxon>Formicoidea</taxon>
        <taxon>Formicidae</taxon>
        <taxon>Formicinae</taxon>
        <taxon>Lasius</taxon>
        <taxon>Lasius</taxon>
    </lineage>
</organism>
<keyword evidence="5 13" id="KW-0349">Heme</keyword>
<dbReference type="Pfam" id="PF00067">
    <property type="entry name" value="p450"/>
    <property type="match status" value="1"/>
</dbReference>
<evidence type="ECO:0000256" key="10">
    <source>
        <dbReference type="ARBA" id="ARBA00023004"/>
    </source>
</evidence>
<evidence type="ECO:0000256" key="13">
    <source>
        <dbReference type="PIRSR" id="PIRSR602401-1"/>
    </source>
</evidence>
<keyword evidence="9 14" id="KW-0560">Oxidoreductase</keyword>
<dbReference type="GO" id="GO:0004497">
    <property type="term" value="F:monooxygenase activity"/>
    <property type="evidence" value="ECO:0007669"/>
    <property type="project" value="UniProtKB-KW"/>
</dbReference>
<evidence type="ECO:0000313" key="16">
    <source>
        <dbReference type="EMBL" id="CAL1688883.1"/>
    </source>
</evidence>
<gene>
    <name evidence="16" type="ORF">LPLAT_LOCUS13914</name>
</gene>
<dbReference type="InterPro" id="IPR036396">
    <property type="entry name" value="Cyt_P450_sf"/>
</dbReference>
<dbReference type="InterPro" id="IPR050476">
    <property type="entry name" value="Insect_CytP450_Detox"/>
</dbReference>
<dbReference type="Proteomes" id="UP001497644">
    <property type="component" value="Chromosome 9"/>
</dbReference>
<evidence type="ECO:0000256" key="9">
    <source>
        <dbReference type="ARBA" id="ARBA00023002"/>
    </source>
</evidence>
<comment type="subcellular location">
    <subcellularLocation>
        <location evidence="3">Endoplasmic reticulum membrane</location>
        <topology evidence="3">Peripheral membrane protein</topology>
    </subcellularLocation>
    <subcellularLocation>
        <location evidence="2">Microsome membrane</location>
        <topology evidence="2">Peripheral membrane protein</topology>
    </subcellularLocation>
</comment>
<evidence type="ECO:0000256" key="6">
    <source>
        <dbReference type="ARBA" id="ARBA00022723"/>
    </source>
</evidence>
<evidence type="ECO:0000256" key="5">
    <source>
        <dbReference type="ARBA" id="ARBA00022617"/>
    </source>
</evidence>
<evidence type="ECO:0000256" key="7">
    <source>
        <dbReference type="ARBA" id="ARBA00022824"/>
    </source>
</evidence>
<dbReference type="GO" id="GO:0016705">
    <property type="term" value="F:oxidoreductase activity, acting on paired donors, with incorporation or reduction of molecular oxygen"/>
    <property type="evidence" value="ECO:0007669"/>
    <property type="project" value="InterPro"/>
</dbReference>
<accession>A0AAV2P8J1</accession>
<evidence type="ECO:0000256" key="2">
    <source>
        <dbReference type="ARBA" id="ARBA00004174"/>
    </source>
</evidence>
<evidence type="ECO:0000256" key="14">
    <source>
        <dbReference type="RuleBase" id="RU000461"/>
    </source>
</evidence>
<comment type="cofactor">
    <cofactor evidence="1 13">
        <name>heme</name>
        <dbReference type="ChEBI" id="CHEBI:30413"/>
    </cofactor>
</comment>
<keyword evidence="10 13" id="KW-0408">Iron</keyword>
<dbReference type="InterPro" id="IPR002401">
    <property type="entry name" value="Cyt_P450_E_grp-I"/>
</dbReference>
<evidence type="ECO:0000256" key="15">
    <source>
        <dbReference type="SAM" id="Phobius"/>
    </source>
</evidence>
<keyword evidence="12 15" id="KW-0472">Membrane</keyword>
<dbReference type="PRINTS" id="PR00385">
    <property type="entry name" value="P450"/>
</dbReference>
<dbReference type="FunFam" id="1.10.630.10:FF:000182">
    <property type="entry name" value="Cytochrome P450 3A4"/>
    <property type="match status" value="1"/>
</dbReference>
<evidence type="ECO:0000256" key="11">
    <source>
        <dbReference type="ARBA" id="ARBA00023033"/>
    </source>
</evidence>
<keyword evidence="15" id="KW-1133">Transmembrane helix</keyword>
<keyword evidence="15" id="KW-0812">Transmembrane</keyword>
<dbReference type="Gene3D" id="1.10.630.10">
    <property type="entry name" value="Cytochrome P450"/>
    <property type="match status" value="1"/>
</dbReference>
<dbReference type="PROSITE" id="PS00086">
    <property type="entry name" value="CYTOCHROME_P450"/>
    <property type="match status" value="1"/>
</dbReference>
<dbReference type="GO" id="GO:0005789">
    <property type="term" value="C:endoplasmic reticulum membrane"/>
    <property type="evidence" value="ECO:0007669"/>
    <property type="project" value="UniProtKB-SubCell"/>
</dbReference>
<evidence type="ECO:0008006" key="18">
    <source>
        <dbReference type="Google" id="ProtNLM"/>
    </source>
</evidence>
<comment type="similarity">
    <text evidence="4 14">Belongs to the cytochrome P450 family.</text>
</comment>
<feature type="transmembrane region" description="Helical" evidence="15">
    <location>
        <begin position="6"/>
        <end position="22"/>
    </location>
</feature>
<sequence length="501" mass="57729">MDYLIYCSTALIISLSLFYIYAKYKLSYWSRRGVKTPPTNLFFGNFKDCITLKKPPNEVMREIYNSADPDDPYIGFYIFHKPMLLLRNHDLIKQVMITDFEVFPNRRFGSSNQRDVVGLDSILSIKQPRWRYLRGKLTSPLTGQKLKNMLPLIEECGKPMLKFIENLRADKFGQNKCEMKEFSSRYISDIMASIAFGINTNSFDEKENAFWKNGLKIFRGIKGGLSFIILFFIPEWGPLIGSFIKEPANYFRETFWDSMNTREKMGYKRGDFIDSLLTLKNGKQDPIYKFEGDNLVAQSASFYIAGFEATSTAIAFALYDLSRHPEHQATLYNEIQTHLSGKELTMDLINKMSFLDCVISETLRLHPPLPFVDRTATRDYEFPDIGLIIEKGVSVYVSINATNQDPKYFLNPHDFIPSRIETEQNKKFYESLAFGIGPRACVGQRLAVLLTKVALIMILSNYTVCYDMNEKCILNDNNAMGVFTYAADGLYMQFKKRDKCA</sequence>
<dbReference type="PANTHER" id="PTHR24292">
    <property type="entry name" value="CYTOCHROME P450"/>
    <property type="match status" value="1"/>
</dbReference>
<dbReference type="PRINTS" id="PR00463">
    <property type="entry name" value="EP450I"/>
</dbReference>
<dbReference type="GO" id="GO:0020037">
    <property type="term" value="F:heme binding"/>
    <property type="evidence" value="ECO:0007669"/>
    <property type="project" value="InterPro"/>
</dbReference>
<dbReference type="InterPro" id="IPR001128">
    <property type="entry name" value="Cyt_P450"/>
</dbReference>
<dbReference type="PANTHER" id="PTHR24292:SF45">
    <property type="entry name" value="CYTOCHROME P450 6G1-RELATED"/>
    <property type="match status" value="1"/>
</dbReference>
<keyword evidence="8" id="KW-0492">Microsome</keyword>
<evidence type="ECO:0000256" key="1">
    <source>
        <dbReference type="ARBA" id="ARBA00001971"/>
    </source>
</evidence>
<dbReference type="AlphaFoldDB" id="A0AAV2P8J1"/>
<evidence type="ECO:0000313" key="17">
    <source>
        <dbReference type="Proteomes" id="UP001497644"/>
    </source>
</evidence>
<reference evidence="16" key="1">
    <citation type="submission" date="2024-04" db="EMBL/GenBank/DDBJ databases">
        <authorList>
            <consortium name="Molecular Ecology Group"/>
        </authorList>
    </citation>
    <scope>NUCLEOTIDE SEQUENCE</scope>
</reference>
<protein>
    <recommendedName>
        <fullName evidence="18">Cytochrome P450</fullName>
    </recommendedName>
</protein>